<comment type="caution">
    <text evidence="1">The sequence shown here is derived from an EMBL/GenBank/DDBJ whole genome shotgun (WGS) entry which is preliminary data.</text>
</comment>
<organism evidence="1 2">
    <name type="scientific">Ralstonia solanacearum K60</name>
    <dbReference type="NCBI Taxonomy" id="1091042"/>
    <lineage>
        <taxon>Bacteria</taxon>
        <taxon>Pseudomonadati</taxon>
        <taxon>Pseudomonadota</taxon>
        <taxon>Betaproteobacteria</taxon>
        <taxon>Burkholderiales</taxon>
        <taxon>Burkholderiaceae</taxon>
        <taxon>Ralstonia</taxon>
        <taxon>Ralstonia solanacearum species complex</taxon>
    </lineage>
</organism>
<name>A0AAP7ZM56_RALSL</name>
<sequence>MVAESAVGLVGPSVKSLIPLAVESRGRRSAPHLAVLPVTGSATPLLIPRSRGQCPIQKGGVEDTHASAGPTKMVEARTIVPITTKNLPWGMEKGRL</sequence>
<evidence type="ECO:0000313" key="1">
    <source>
        <dbReference type="EMBL" id="OYQ13137.1"/>
    </source>
</evidence>
<protein>
    <submittedName>
        <fullName evidence="1">Uncharacterized protein</fullName>
    </submittedName>
</protein>
<reference evidence="1 2" key="1">
    <citation type="submission" date="2017-04" db="EMBL/GenBank/DDBJ databases">
        <title>Genome Announcement: Closed genomes of Ralstonia solanacearum strains K60, UW551, and UW700.</title>
        <authorList>
            <person name="Hayes M."/>
            <person name="Macintyre A.M."/>
            <person name="Allen C."/>
        </authorList>
    </citation>
    <scope>NUCLEOTIDE SEQUENCE [LARGE SCALE GENOMIC DNA]</scope>
    <source>
        <strain evidence="1 2">UW25</strain>
    </source>
</reference>
<dbReference type="EMBL" id="NCTK01000001">
    <property type="protein sequence ID" value="OYQ13137.1"/>
    <property type="molecule type" value="Genomic_DNA"/>
</dbReference>
<evidence type="ECO:0000313" key="2">
    <source>
        <dbReference type="Proteomes" id="UP000216164"/>
    </source>
</evidence>
<gene>
    <name evidence="1" type="ORF">B7R77_07645</name>
</gene>
<dbReference type="Proteomes" id="UP000216164">
    <property type="component" value="Unassembled WGS sequence"/>
</dbReference>
<dbReference type="AlphaFoldDB" id="A0AAP7ZM56"/>
<accession>A0AAP7ZM56</accession>
<proteinExistence type="predicted"/>